<accession>A0A383DR27</accession>
<dbReference type="InterPro" id="IPR011054">
    <property type="entry name" value="Rudment_hybrid_motif"/>
</dbReference>
<dbReference type="GO" id="GO:0005829">
    <property type="term" value="C:cytosol"/>
    <property type="evidence" value="ECO:0007669"/>
    <property type="project" value="TreeGrafter"/>
</dbReference>
<evidence type="ECO:0000313" key="4">
    <source>
        <dbReference type="EMBL" id="SVE46951.1"/>
    </source>
</evidence>
<feature type="non-terminal residue" evidence="4">
    <location>
        <position position="1"/>
    </location>
</feature>
<keyword evidence="2" id="KW-0067">ATP-binding</keyword>
<evidence type="ECO:0000259" key="3">
    <source>
        <dbReference type="PROSITE" id="PS50975"/>
    </source>
</evidence>
<keyword evidence="1" id="KW-0547">Nucleotide-binding</keyword>
<evidence type="ECO:0000256" key="2">
    <source>
        <dbReference type="ARBA" id="ARBA00022840"/>
    </source>
</evidence>
<dbReference type="AlphaFoldDB" id="A0A383DR27"/>
<dbReference type="GO" id="GO:0003824">
    <property type="term" value="F:catalytic activity"/>
    <property type="evidence" value="ECO:0007669"/>
    <property type="project" value="UniProtKB-ARBA"/>
</dbReference>
<dbReference type="PROSITE" id="PS50975">
    <property type="entry name" value="ATP_GRASP"/>
    <property type="match status" value="1"/>
</dbReference>
<dbReference type="SUPFAM" id="SSF56059">
    <property type="entry name" value="Glutathione synthetase ATP-binding domain-like"/>
    <property type="match status" value="1"/>
</dbReference>
<dbReference type="GO" id="GO:0005524">
    <property type="term" value="F:ATP binding"/>
    <property type="evidence" value="ECO:0007669"/>
    <property type="project" value="UniProtKB-KW"/>
</dbReference>
<organism evidence="4">
    <name type="scientific">marine metagenome</name>
    <dbReference type="NCBI Taxonomy" id="408172"/>
    <lineage>
        <taxon>unclassified sequences</taxon>
        <taxon>metagenomes</taxon>
        <taxon>ecological metagenomes</taxon>
    </lineage>
</organism>
<evidence type="ECO:0000256" key="1">
    <source>
        <dbReference type="ARBA" id="ARBA00022741"/>
    </source>
</evidence>
<dbReference type="GO" id="GO:0046872">
    <property type="term" value="F:metal ion binding"/>
    <property type="evidence" value="ECO:0007669"/>
    <property type="project" value="InterPro"/>
</dbReference>
<proteinExistence type="predicted"/>
<dbReference type="InterPro" id="IPR003135">
    <property type="entry name" value="ATP-grasp_carboxylate-amine"/>
</dbReference>
<dbReference type="InterPro" id="IPR011761">
    <property type="entry name" value="ATP-grasp"/>
</dbReference>
<dbReference type="PANTHER" id="PTHR11609:SF5">
    <property type="entry name" value="PHOSPHORIBOSYLAMINOIMIDAZOLE CARBOXYLASE"/>
    <property type="match status" value="1"/>
</dbReference>
<sequence>ENIHRNHILDVSIVPARLPDSVIENARLLAADIAVQLNVVGLIAVEMFITKENEILVNELAPRPHNSGHYTMDGCDTSQFEQLVRVLAGMPIAEPKLHSPTVMVNLLGEVWEDTDGNPDWAGALEMPGVSLHLYGKKEARVGRKMGHINVVADKVEDALYIATEARDKAWRRTR</sequence>
<dbReference type="SUPFAM" id="SSF51246">
    <property type="entry name" value="Rudiment single hybrid motif"/>
    <property type="match status" value="1"/>
</dbReference>
<dbReference type="Pfam" id="PF17769">
    <property type="entry name" value="PurK_C"/>
    <property type="match status" value="1"/>
</dbReference>
<dbReference type="EMBL" id="UINC01219475">
    <property type="protein sequence ID" value="SVE46951.1"/>
    <property type="molecule type" value="Genomic_DNA"/>
</dbReference>
<protein>
    <recommendedName>
        <fullName evidence="3">ATP-grasp domain-containing protein</fullName>
    </recommendedName>
</protein>
<dbReference type="InterPro" id="IPR040686">
    <property type="entry name" value="PurK_C"/>
</dbReference>
<feature type="domain" description="ATP-grasp" evidence="3">
    <location>
        <begin position="15"/>
        <end position="88"/>
    </location>
</feature>
<name>A0A383DR27_9ZZZZ</name>
<dbReference type="Gene3D" id="3.30.470.20">
    <property type="entry name" value="ATP-grasp fold, B domain"/>
    <property type="match status" value="1"/>
</dbReference>
<reference evidence="4" key="1">
    <citation type="submission" date="2018-05" db="EMBL/GenBank/DDBJ databases">
        <authorList>
            <person name="Lanie J.A."/>
            <person name="Ng W.-L."/>
            <person name="Kazmierczak K.M."/>
            <person name="Andrzejewski T.M."/>
            <person name="Davidsen T.M."/>
            <person name="Wayne K.J."/>
            <person name="Tettelin H."/>
            <person name="Glass J.I."/>
            <person name="Rusch D."/>
            <person name="Podicherti R."/>
            <person name="Tsui H.-C.T."/>
            <person name="Winkler M.E."/>
        </authorList>
    </citation>
    <scope>NUCLEOTIDE SEQUENCE</scope>
</reference>
<dbReference type="Pfam" id="PF02222">
    <property type="entry name" value="ATP-grasp"/>
    <property type="match status" value="1"/>
</dbReference>
<dbReference type="PANTHER" id="PTHR11609">
    <property type="entry name" value="PURINE BIOSYNTHESIS PROTEIN 6/7, PUR6/7"/>
    <property type="match status" value="1"/>
</dbReference>
<gene>
    <name evidence="4" type="ORF">METZ01_LOCUS499805</name>
</gene>